<organism evidence="2 3">
    <name type="scientific">Nocardia wallacei</name>
    <dbReference type="NCBI Taxonomy" id="480035"/>
    <lineage>
        <taxon>Bacteria</taxon>
        <taxon>Bacillati</taxon>
        <taxon>Actinomycetota</taxon>
        <taxon>Actinomycetes</taxon>
        <taxon>Mycobacteriales</taxon>
        <taxon>Nocardiaceae</taxon>
        <taxon>Nocardia</taxon>
    </lineage>
</organism>
<keyword evidence="2" id="KW-0808">Transferase</keyword>
<reference evidence="2 3" key="1">
    <citation type="submission" date="2020-08" db="EMBL/GenBank/DDBJ databases">
        <title>Genome Sequencing of Nocardia wallacei strain FMUON74 and assembly.</title>
        <authorList>
            <person name="Toyokawa M."/>
            <person name="Uesaka K."/>
        </authorList>
    </citation>
    <scope>NUCLEOTIDE SEQUENCE [LARGE SCALE GENOMIC DNA]</scope>
    <source>
        <strain evidence="2 3">FMUON74</strain>
    </source>
</reference>
<keyword evidence="3" id="KW-1185">Reference proteome</keyword>
<dbReference type="GO" id="GO:0016301">
    <property type="term" value="F:kinase activity"/>
    <property type="evidence" value="ECO:0007669"/>
    <property type="project" value="UniProtKB-KW"/>
</dbReference>
<accession>A0A7G1KTK8</accession>
<name>A0A7G1KTK8_9NOCA</name>
<dbReference type="GeneID" id="80349512"/>
<evidence type="ECO:0000256" key="1">
    <source>
        <dbReference type="ARBA" id="ARBA00006479"/>
    </source>
</evidence>
<dbReference type="PANTHER" id="PTHR18964">
    <property type="entry name" value="ROK (REPRESSOR, ORF, KINASE) FAMILY"/>
    <property type="match status" value="1"/>
</dbReference>
<dbReference type="PANTHER" id="PTHR18964:SF169">
    <property type="entry name" value="N-ACETYLMANNOSAMINE KINASE"/>
    <property type="match status" value="1"/>
</dbReference>
<dbReference type="Proteomes" id="UP000516173">
    <property type="component" value="Chromosome"/>
</dbReference>
<comment type="similarity">
    <text evidence="1">Belongs to the ROK (NagC/XylR) family.</text>
</comment>
<dbReference type="Gene3D" id="3.30.420.40">
    <property type="match status" value="2"/>
</dbReference>
<proteinExistence type="inferred from homology"/>
<dbReference type="AlphaFoldDB" id="A0A7G1KTK8"/>
<dbReference type="RefSeq" id="WP_187684216.1">
    <property type="nucleotide sequence ID" value="NZ_AP023396.1"/>
</dbReference>
<gene>
    <name evidence="2" type="ORF">NWFMUON74_50710</name>
</gene>
<sequence>MTQLALEIGPARFAAGRVAEDVGEDEIRRIAVPSRGVWDACRELLLDAAGNAEVSSVGIAAAGPIDMAAGIVAPAEISEWRTGFAIVEQVRKLFPAAEVRLAFDGVCLALAERNFGATSTVMDSLAILLSDRVVAGVSVGGFTVVGRTGNAGHIGHMLVPGFDERCGCGGRGCLEAVAGADAMVRWATGQGWTGGSAENLVAGALAGEEIPVAAMERTGTALGRVIASVAPLLDIDLVVIGGPLAVAGSPLWKAIGAAVATHARLGFLTGLRVVPSELGDVGVLAGAGVLAMTPDGD</sequence>
<protein>
    <submittedName>
        <fullName evidence="2">Sugar kinase</fullName>
    </submittedName>
</protein>
<dbReference type="InterPro" id="IPR000600">
    <property type="entry name" value="ROK"/>
</dbReference>
<evidence type="ECO:0000313" key="2">
    <source>
        <dbReference type="EMBL" id="BCK57299.1"/>
    </source>
</evidence>
<dbReference type="EMBL" id="AP023396">
    <property type="protein sequence ID" value="BCK57299.1"/>
    <property type="molecule type" value="Genomic_DNA"/>
</dbReference>
<dbReference type="SUPFAM" id="SSF53067">
    <property type="entry name" value="Actin-like ATPase domain"/>
    <property type="match status" value="1"/>
</dbReference>
<dbReference type="KEGG" id="nwl:NWFMUON74_50710"/>
<evidence type="ECO:0000313" key="3">
    <source>
        <dbReference type="Proteomes" id="UP000516173"/>
    </source>
</evidence>
<dbReference type="InterPro" id="IPR043129">
    <property type="entry name" value="ATPase_NBD"/>
</dbReference>
<dbReference type="Pfam" id="PF00480">
    <property type="entry name" value="ROK"/>
    <property type="match status" value="1"/>
</dbReference>
<keyword evidence="2" id="KW-0418">Kinase</keyword>